<gene>
    <name evidence="3" type="ORF">KYD98_13245</name>
</gene>
<keyword evidence="4" id="KW-1185">Reference proteome</keyword>
<keyword evidence="1" id="KW-1133">Transmembrane helix</keyword>
<protein>
    <submittedName>
        <fullName evidence="3">PH domain-containing protein</fullName>
    </submittedName>
</protein>
<keyword evidence="1" id="KW-0812">Transmembrane</keyword>
<accession>A0ABS7AR11</accession>
<evidence type="ECO:0000259" key="2">
    <source>
        <dbReference type="Pfam" id="PF03703"/>
    </source>
</evidence>
<dbReference type="Proteomes" id="UP001519921">
    <property type="component" value="Unassembled WGS sequence"/>
</dbReference>
<keyword evidence="1" id="KW-0472">Membrane</keyword>
<dbReference type="Pfam" id="PF03703">
    <property type="entry name" value="bPH_2"/>
    <property type="match status" value="1"/>
</dbReference>
<reference evidence="3 4" key="1">
    <citation type="submission" date="2021-07" db="EMBL/GenBank/DDBJ databases">
        <title>Clostridium weizhouense sp. nov., an anaerobic bacterium isolated from activated sludge of Petroleum wastewater.</title>
        <authorList>
            <person name="Li Q."/>
        </authorList>
    </citation>
    <scope>NUCLEOTIDE SEQUENCE [LARGE SCALE GENOMIC DNA]</scope>
    <source>
        <strain evidence="3 4">YB-6</strain>
    </source>
</reference>
<name>A0ABS7AR11_9CLOT</name>
<evidence type="ECO:0000313" key="3">
    <source>
        <dbReference type="EMBL" id="MBW6411057.1"/>
    </source>
</evidence>
<dbReference type="PANTHER" id="PTHR34473:SF2">
    <property type="entry name" value="UPF0699 TRANSMEMBRANE PROTEIN YDBT"/>
    <property type="match status" value="1"/>
</dbReference>
<dbReference type="EMBL" id="JAHXPT010000011">
    <property type="protein sequence ID" value="MBW6411057.1"/>
    <property type="molecule type" value="Genomic_DNA"/>
</dbReference>
<dbReference type="InterPro" id="IPR005182">
    <property type="entry name" value="YdbS-like_PH"/>
</dbReference>
<evidence type="ECO:0000313" key="4">
    <source>
        <dbReference type="Proteomes" id="UP001519921"/>
    </source>
</evidence>
<feature type="transmembrane region" description="Helical" evidence="1">
    <location>
        <begin position="50"/>
        <end position="72"/>
    </location>
</feature>
<dbReference type="PANTHER" id="PTHR34473">
    <property type="entry name" value="UPF0699 TRANSMEMBRANE PROTEIN YDBS"/>
    <property type="match status" value="1"/>
</dbReference>
<feature type="transmembrane region" description="Helical" evidence="1">
    <location>
        <begin position="12"/>
        <end position="35"/>
    </location>
</feature>
<sequence length="163" mass="18893">MMNKLHKNAVKSWVIARSIGSVIFLVISLLITYIMKHEFQIQWIIQGEKYILISILLIEILLIIDALVYPLLEYNQWVYELTDDKIDFTEGIFIKKRTIVPIVRIEHIKVNIGPINSKLGLADLEIFTAGGEHKIPNIEVKVAEEISDYLNKKIKQKVEEVHE</sequence>
<organism evidence="3 4">
    <name type="scientific">Clostridium weizhouense</name>
    <dbReference type="NCBI Taxonomy" id="2859781"/>
    <lineage>
        <taxon>Bacteria</taxon>
        <taxon>Bacillati</taxon>
        <taxon>Bacillota</taxon>
        <taxon>Clostridia</taxon>
        <taxon>Eubacteriales</taxon>
        <taxon>Clostridiaceae</taxon>
        <taxon>Clostridium</taxon>
    </lineage>
</organism>
<feature type="domain" description="YdbS-like PH" evidence="2">
    <location>
        <begin position="74"/>
        <end position="150"/>
    </location>
</feature>
<comment type="caution">
    <text evidence="3">The sequence shown here is derived from an EMBL/GenBank/DDBJ whole genome shotgun (WGS) entry which is preliminary data.</text>
</comment>
<evidence type="ECO:0000256" key="1">
    <source>
        <dbReference type="SAM" id="Phobius"/>
    </source>
</evidence>
<proteinExistence type="predicted"/>